<protein>
    <submittedName>
        <fullName evidence="2">Uncharacterized protein</fullName>
    </submittedName>
</protein>
<reference evidence="2" key="1">
    <citation type="submission" date="2019-01" db="EMBL/GenBank/DDBJ databases">
        <title>Colletotrichum abscissum LGMF1257.</title>
        <authorList>
            <person name="Baroncelli R."/>
        </authorList>
    </citation>
    <scope>NUCLEOTIDE SEQUENCE</scope>
    <source>
        <strain evidence="2">Ca142</strain>
    </source>
</reference>
<gene>
    <name evidence="2" type="ORF">CABS02_14384</name>
</gene>
<proteinExistence type="predicted"/>
<dbReference type="Proteomes" id="UP001056436">
    <property type="component" value="Unassembled WGS sequence"/>
</dbReference>
<feature type="region of interest" description="Disordered" evidence="1">
    <location>
        <begin position="205"/>
        <end position="240"/>
    </location>
</feature>
<feature type="compositionally biased region" description="Low complexity" evidence="1">
    <location>
        <begin position="225"/>
        <end position="235"/>
    </location>
</feature>
<dbReference type="AlphaFoldDB" id="A0A9P9X1H4"/>
<organism evidence="2 3">
    <name type="scientific">Colletotrichum abscissum</name>
    <dbReference type="NCBI Taxonomy" id="1671311"/>
    <lineage>
        <taxon>Eukaryota</taxon>
        <taxon>Fungi</taxon>
        <taxon>Dikarya</taxon>
        <taxon>Ascomycota</taxon>
        <taxon>Pezizomycotina</taxon>
        <taxon>Sordariomycetes</taxon>
        <taxon>Hypocreomycetidae</taxon>
        <taxon>Glomerellales</taxon>
        <taxon>Glomerellaceae</taxon>
        <taxon>Colletotrichum</taxon>
        <taxon>Colletotrichum acutatum species complex</taxon>
    </lineage>
</organism>
<evidence type="ECO:0000313" key="2">
    <source>
        <dbReference type="EMBL" id="KAI3530806.1"/>
    </source>
</evidence>
<dbReference type="OrthoDB" id="4819217at2759"/>
<evidence type="ECO:0000313" key="3">
    <source>
        <dbReference type="Proteomes" id="UP001056436"/>
    </source>
</evidence>
<sequence length="402" mass="45174">MRKSSNSLLSVTLSSNSPIDSTLPGWNPLSTEYNSSSYIPHGLRRHGGRFWASCEKAPERNIVTPPPDKRADFPAATIEPSTLVAEREPVQVLLSIRGDVGNYVQGVRSQPSPQGIGLPPVIDGSVSVAGGDSIKRGWSVDFYGASDIRVRYGHGVGWKDQEDEFMTEGWPRKYVCCVCSLKWKATPIPGTLFLEQDRKSSRLQGIQPVSLDTQKDPGFTRPQASEPSSHCCPPSETDKSRPKGIYRCIMDNCRFLTDKRRDLKTHLTSSSIQSHRTFLDHLYDQIIRRETLSAAEREISYRLMVLFNDLDARMQRSISEPASTVLLPDHISSPAVPREHIGWISYLGLRASETYRAYFFDDISGQHYFREYDMSDDGAIARPRIISHNTGRPVKTSRFLLP</sequence>
<comment type="caution">
    <text evidence="2">The sequence shown here is derived from an EMBL/GenBank/DDBJ whole genome shotgun (WGS) entry which is preliminary data.</text>
</comment>
<evidence type="ECO:0000256" key="1">
    <source>
        <dbReference type="SAM" id="MobiDB-lite"/>
    </source>
</evidence>
<name>A0A9P9X1H4_9PEZI</name>
<keyword evidence="3" id="KW-1185">Reference proteome</keyword>
<dbReference type="EMBL" id="SDAQ01000197">
    <property type="protein sequence ID" value="KAI3530806.1"/>
    <property type="molecule type" value="Genomic_DNA"/>
</dbReference>
<accession>A0A9P9X1H4</accession>